<dbReference type="OrthoDB" id="320739at2"/>
<dbReference type="InterPro" id="IPR041527">
    <property type="entry name" value="YhcG_N"/>
</dbReference>
<dbReference type="PANTHER" id="PTHR30547:SF5">
    <property type="entry name" value="NUCLEASE YHCG-RELATED"/>
    <property type="match status" value="1"/>
</dbReference>
<name>A0A5F1ZPH8_9LEPT</name>
<reference evidence="3" key="1">
    <citation type="submission" date="2018-10" db="EMBL/GenBank/DDBJ databases">
        <authorList>
            <person name="Vincent A.T."/>
            <person name="Schiettekatte O."/>
            <person name="Bourhy P."/>
            <person name="Veyrier F.J."/>
            <person name="Picardeau M."/>
        </authorList>
    </citation>
    <scope>NUCLEOTIDE SEQUENCE</scope>
    <source>
        <strain evidence="3">201702690</strain>
    </source>
</reference>
<feature type="domain" description="YhcG N-terminal" evidence="1">
    <location>
        <begin position="25"/>
        <end position="140"/>
    </location>
</feature>
<protein>
    <submittedName>
        <fullName evidence="2">DUF1016 family protein</fullName>
    </submittedName>
</protein>
<dbReference type="AlphaFoldDB" id="A0A5F1ZPH8"/>
<gene>
    <name evidence="2" type="ORF">EHO57_01975</name>
    <name evidence="3" type="ORF">EHQ53_17735</name>
</gene>
<evidence type="ECO:0000259" key="1">
    <source>
        <dbReference type="Pfam" id="PF17761"/>
    </source>
</evidence>
<dbReference type="InterPro" id="IPR053148">
    <property type="entry name" value="PD-DEXK-like_domain"/>
</dbReference>
<dbReference type="PANTHER" id="PTHR30547">
    <property type="entry name" value="UNCHARACTERIZED PROTEIN YHCG-RELATED"/>
    <property type="match status" value="1"/>
</dbReference>
<dbReference type="Proteomes" id="UP000297273">
    <property type="component" value="Unassembled WGS sequence"/>
</dbReference>
<evidence type="ECO:0000313" key="2">
    <source>
        <dbReference type="EMBL" id="TGK05471.1"/>
    </source>
</evidence>
<evidence type="ECO:0000313" key="4">
    <source>
        <dbReference type="Proteomes" id="UP000297273"/>
    </source>
</evidence>
<comment type="caution">
    <text evidence="2">The sequence shown here is derived from an EMBL/GenBank/DDBJ whole genome shotgun (WGS) entry which is preliminary data.</text>
</comment>
<organism evidence="2 5">
    <name type="scientific">Leptospira langatensis</name>
    <dbReference type="NCBI Taxonomy" id="2484983"/>
    <lineage>
        <taxon>Bacteria</taxon>
        <taxon>Pseudomonadati</taxon>
        <taxon>Spirochaetota</taxon>
        <taxon>Spirochaetia</taxon>
        <taxon>Leptospirales</taxon>
        <taxon>Leptospiraceae</taxon>
        <taxon>Leptospira</taxon>
    </lineage>
</organism>
<dbReference type="SUPFAM" id="SSF50199">
    <property type="entry name" value="Staphylococcal nuclease"/>
    <property type="match status" value="1"/>
</dbReference>
<dbReference type="Proteomes" id="UP000297946">
    <property type="component" value="Unassembled WGS sequence"/>
</dbReference>
<dbReference type="InterPro" id="IPR035437">
    <property type="entry name" value="SNase_OB-fold_sf"/>
</dbReference>
<evidence type="ECO:0000313" key="5">
    <source>
        <dbReference type="Proteomes" id="UP000297946"/>
    </source>
</evidence>
<accession>A0A5F1ZPH8</accession>
<dbReference type="Gene3D" id="2.40.50.90">
    <property type="match status" value="1"/>
</dbReference>
<dbReference type="EMBL" id="RQER01000001">
    <property type="protein sequence ID" value="TGK05471.1"/>
    <property type="molecule type" value="Genomic_DNA"/>
</dbReference>
<evidence type="ECO:0000313" key="3">
    <source>
        <dbReference type="EMBL" id="TGL38607.1"/>
    </source>
</evidence>
<sequence>MKKIDLNKVLESVLKVYAGLQVEKALNSNNLILEANREIGRILANAEKKVTEEERKSGRWMRTISEELKGKLNKGFSERSLFYAQKFYKCYGDVKLSSKLSWSHYRLLSSIENIELREKIEKDAIENAWSRDVLCERIREVSESRKSPTIQWRRPEGVLHHFKIVKKNETLLLDLGFYFYQELSNTSKYKEGDILKLKQKGKITSYERVESITPSYLYCYPGIVERVIDGDTLLLQIDLGLKLITRQRVRLHNVWASELDTEDGKKQFRSLEKRLPSGSVIVVKTRSKDIYGRYVGDVLYLPKRDSDPETVLREGKYLNQELGQLIEAE</sequence>
<reference evidence="4 5" key="2">
    <citation type="journal article" date="2019" name="PLoS Negl. Trop. Dis.">
        <title>Revisiting the worldwide diversity of Leptospira species in the environment.</title>
        <authorList>
            <person name="Vincent A.T."/>
            <person name="Schiettekatte O."/>
            <person name="Bourhy P."/>
            <person name="Veyrier F.J."/>
            <person name="Picardeau M."/>
        </authorList>
    </citation>
    <scope>NUCLEOTIDE SEQUENCE [LARGE SCALE GENOMIC DNA]</scope>
    <source>
        <strain evidence="4">201702690</strain>
        <strain evidence="2 5">SSW18</strain>
    </source>
</reference>
<dbReference type="Pfam" id="PF17761">
    <property type="entry name" value="DUF1016_N"/>
    <property type="match status" value="1"/>
</dbReference>
<proteinExistence type="predicted"/>
<keyword evidence="4" id="KW-1185">Reference proteome</keyword>
<dbReference type="RefSeq" id="WP_135647097.1">
    <property type="nucleotide sequence ID" value="NZ_RQER01000001.1"/>
</dbReference>
<dbReference type="EMBL" id="RQGC01000013">
    <property type="protein sequence ID" value="TGL38607.1"/>
    <property type="molecule type" value="Genomic_DNA"/>
</dbReference>